<dbReference type="Proteomes" id="UP000611500">
    <property type="component" value="Unassembled WGS sequence"/>
</dbReference>
<dbReference type="Pfam" id="PF00126">
    <property type="entry name" value="HTH_1"/>
    <property type="match status" value="1"/>
</dbReference>
<comment type="caution">
    <text evidence="2">The sequence shown here is derived from an EMBL/GenBank/DDBJ whole genome shotgun (WGS) entry which is preliminary data.</text>
</comment>
<keyword evidence="3" id="KW-1185">Reference proteome</keyword>
<evidence type="ECO:0000259" key="1">
    <source>
        <dbReference type="Pfam" id="PF00126"/>
    </source>
</evidence>
<dbReference type="InterPro" id="IPR051815">
    <property type="entry name" value="Molybdate_resp_trans_reg"/>
</dbReference>
<evidence type="ECO:0000313" key="3">
    <source>
        <dbReference type="Proteomes" id="UP000611500"/>
    </source>
</evidence>
<name>A0A8J3H942_9RHOB</name>
<dbReference type="SUPFAM" id="SSF46785">
    <property type="entry name" value="Winged helix' DNA-binding domain"/>
    <property type="match status" value="1"/>
</dbReference>
<dbReference type="InterPro" id="IPR036390">
    <property type="entry name" value="WH_DNA-bd_sf"/>
</dbReference>
<feature type="domain" description="HTH lysR-type" evidence="1">
    <location>
        <begin position="36"/>
        <end position="90"/>
    </location>
</feature>
<dbReference type="InterPro" id="IPR036388">
    <property type="entry name" value="WH-like_DNA-bd_sf"/>
</dbReference>
<dbReference type="PANTHER" id="PTHR30432">
    <property type="entry name" value="TRANSCRIPTIONAL REGULATOR MODE"/>
    <property type="match status" value="1"/>
</dbReference>
<dbReference type="GO" id="GO:0003700">
    <property type="term" value="F:DNA-binding transcription factor activity"/>
    <property type="evidence" value="ECO:0007669"/>
    <property type="project" value="InterPro"/>
</dbReference>
<evidence type="ECO:0000313" key="2">
    <source>
        <dbReference type="EMBL" id="GHH02092.1"/>
    </source>
</evidence>
<reference evidence="2" key="1">
    <citation type="journal article" date="2014" name="Int. J. Syst. Evol. Microbiol.">
        <title>Complete genome sequence of Corynebacterium casei LMG S-19264T (=DSM 44701T), isolated from a smear-ripened cheese.</title>
        <authorList>
            <consortium name="US DOE Joint Genome Institute (JGI-PGF)"/>
            <person name="Walter F."/>
            <person name="Albersmeier A."/>
            <person name="Kalinowski J."/>
            <person name="Ruckert C."/>
        </authorList>
    </citation>
    <scope>NUCLEOTIDE SEQUENCE</scope>
    <source>
        <strain evidence="2">CGMCC 1.7081</strain>
    </source>
</reference>
<dbReference type="InterPro" id="IPR000847">
    <property type="entry name" value="LysR_HTH_N"/>
</dbReference>
<organism evidence="2 3">
    <name type="scientific">Pseudodonghicola xiamenensis</name>
    <dbReference type="NCBI Taxonomy" id="337702"/>
    <lineage>
        <taxon>Bacteria</taxon>
        <taxon>Pseudomonadati</taxon>
        <taxon>Pseudomonadota</taxon>
        <taxon>Alphaproteobacteria</taxon>
        <taxon>Rhodobacterales</taxon>
        <taxon>Paracoccaceae</taxon>
        <taxon>Pseudodonghicola</taxon>
    </lineage>
</organism>
<dbReference type="RefSeq" id="WP_028095056.1">
    <property type="nucleotide sequence ID" value="NZ_BNAP01000031.1"/>
</dbReference>
<protein>
    <submittedName>
        <fullName evidence="2">Molybdenum-binding transcriptional regulator</fullName>
    </submittedName>
</protein>
<reference evidence="2" key="2">
    <citation type="submission" date="2020-09" db="EMBL/GenBank/DDBJ databases">
        <authorList>
            <person name="Sun Q."/>
            <person name="Zhou Y."/>
        </authorList>
    </citation>
    <scope>NUCLEOTIDE SEQUENCE</scope>
    <source>
        <strain evidence="2">CGMCC 1.7081</strain>
    </source>
</reference>
<gene>
    <name evidence="2" type="primary">modE</name>
    <name evidence="2" type="ORF">GCM10010961_39770</name>
</gene>
<accession>A0A8J3H942</accession>
<dbReference type="Gene3D" id="1.10.10.10">
    <property type="entry name" value="Winged helix-like DNA-binding domain superfamily/Winged helix DNA-binding domain"/>
    <property type="match status" value="1"/>
</dbReference>
<dbReference type="PANTHER" id="PTHR30432:SF1">
    <property type="entry name" value="DNA-BINDING TRANSCRIPTIONAL DUAL REGULATOR MODE"/>
    <property type="match status" value="1"/>
</dbReference>
<proteinExistence type="predicted"/>
<dbReference type="EMBL" id="BNAP01000031">
    <property type="protein sequence ID" value="GHH02092.1"/>
    <property type="molecule type" value="Genomic_DNA"/>
</dbReference>
<sequence length="129" mass="13560">MPDDTPSDDLPRLRLRVVFAPGRMLGPGKADLLGLIRDTGSISAAGREMGMSYKRAWSLVEEMNAMFSAPLVQSVRGGARGGGAQLTDTGATVLERYRALERAAAEGGRAELAALQGLSATPLPSDMSE</sequence>
<dbReference type="AlphaFoldDB" id="A0A8J3H942"/>